<proteinExistence type="predicted"/>
<dbReference type="RefSeq" id="WP_179509815.1">
    <property type="nucleotide sequence ID" value="NZ_JACCBY010000005.1"/>
</dbReference>
<dbReference type="AlphaFoldDB" id="A0A7Y9FQT5"/>
<gene>
    <name evidence="1" type="ORF">HD841_003195</name>
</gene>
<protein>
    <submittedName>
        <fullName evidence="1">Uncharacterized protein</fullName>
    </submittedName>
</protein>
<comment type="caution">
    <text evidence="1">The sequence shown here is derived from an EMBL/GenBank/DDBJ whole genome shotgun (WGS) entry which is preliminary data.</text>
</comment>
<sequence length="248" mass="26505">MVTARIRRPDGRIQFDASALTFQMVGKGSVNVQGRVAGNTTPGSALIPIPSASATRVLAVAAPFFTAKAGTTQINGQTYAHYACSVASGTVSYWMFDLSSNMPRSPGGLTLRNPQTGVIIYSSDYDVFRVVDRLTSAGDSRNLDASRTYAVAQQDFAGHRRPLSPGSYFLNGQEIIWDGSPQGRDSSWSYQNDGKLYGTRVSGGAISSGEVSWDDVRGQLGFGPTPPDYPPDWTRPLGNALIVDVTGL</sequence>
<dbReference type="EMBL" id="JACCBY010000005">
    <property type="protein sequence ID" value="NYD91387.1"/>
    <property type="molecule type" value="Genomic_DNA"/>
</dbReference>
<keyword evidence="2" id="KW-1185">Reference proteome</keyword>
<organism evidence="1 2">
    <name type="scientific">Sphingomonas melonis</name>
    <dbReference type="NCBI Taxonomy" id="152682"/>
    <lineage>
        <taxon>Bacteria</taxon>
        <taxon>Pseudomonadati</taxon>
        <taxon>Pseudomonadota</taxon>
        <taxon>Alphaproteobacteria</taxon>
        <taxon>Sphingomonadales</taxon>
        <taxon>Sphingomonadaceae</taxon>
        <taxon>Sphingomonas</taxon>
    </lineage>
</organism>
<accession>A0A7Y9FQT5</accession>
<evidence type="ECO:0000313" key="1">
    <source>
        <dbReference type="EMBL" id="NYD91387.1"/>
    </source>
</evidence>
<evidence type="ECO:0000313" key="2">
    <source>
        <dbReference type="Proteomes" id="UP000517753"/>
    </source>
</evidence>
<reference evidence="1 2" key="1">
    <citation type="submission" date="2020-08" db="EMBL/GenBank/DDBJ databases">
        <title>The Agave Microbiome: Exploring the role of microbial communities in plant adaptations to desert environments.</title>
        <authorList>
            <person name="Partida-Martinez L.P."/>
        </authorList>
    </citation>
    <scope>NUCLEOTIDE SEQUENCE [LARGE SCALE GENOMIC DNA]</scope>
    <source>
        <strain evidence="1 2">AS2.3</strain>
    </source>
</reference>
<name>A0A7Y9FQT5_9SPHN</name>
<dbReference type="Proteomes" id="UP000517753">
    <property type="component" value="Unassembled WGS sequence"/>
</dbReference>